<keyword evidence="1" id="KW-0732">Signal</keyword>
<feature type="signal peptide" evidence="1">
    <location>
        <begin position="1"/>
        <end position="18"/>
    </location>
</feature>
<dbReference type="PROSITE" id="PS50948">
    <property type="entry name" value="PAN"/>
    <property type="match status" value="1"/>
</dbReference>
<reference evidence="3 4" key="1">
    <citation type="journal article" date="2007" name="Science">
        <title>Sea anemone genome reveals ancestral eumetazoan gene repertoire and genomic organization.</title>
        <authorList>
            <person name="Putnam N.H."/>
            <person name="Srivastava M."/>
            <person name="Hellsten U."/>
            <person name="Dirks B."/>
            <person name="Chapman J."/>
            <person name="Salamov A."/>
            <person name="Terry A."/>
            <person name="Shapiro H."/>
            <person name="Lindquist E."/>
            <person name="Kapitonov V.V."/>
            <person name="Jurka J."/>
            <person name="Genikhovich G."/>
            <person name="Grigoriev I.V."/>
            <person name="Lucas S.M."/>
            <person name="Steele R.E."/>
            <person name="Finnerty J.R."/>
            <person name="Technau U."/>
            <person name="Martindale M.Q."/>
            <person name="Rokhsar D.S."/>
        </authorList>
    </citation>
    <scope>NUCLEOTIDE SEQUENCE [LARGE SCALE GENOMIC DNA]</scope>
    <source>
        <strain evidence="4">CH2 X CH6</strain>
    </source>
</reference>
<accession>A7SBD5</accession>
<keyword evidence="4" id="KW-1185">Reference proteome</keyword>
<sequence length="180" mass="19813">MRTSLYIFLLSLVSSTTCQMCPQGTCYAGSFSRKEHVTKGRYLLGSSYRNLSSVAGPQACHSACVGDCRCRAFQMSGKRCELLGEDKDSAPSRIAIDPAYDYYDIHQEILRASSHLADPSVCSNGCCLGQRCLNEGTCVEHCDSPKKKFSCKCRPPCSGKECEKCVYSSCAQITIYAEKY</sequence>
<feature type="chain" id="PRO_5002712541" description="Apple domain-containing protein" evidence="1">
    <location>
        <begin position="19"/>
        <end position="180"/>
    </location>
</feature>
<dbReference type="OMA" id="CAQITIY"/>
<dbReference type="SUPFAM" id="SSF57414">
    <property type="entry name" value="Hairpin loop containing domain-like"/>
    <property type="match status" value="1"/>
</dbReference>
<evidence type="ECO:0000259" key="2">
    <source>
        <dbReference type="PROSITE" id="PS50948"/>
    </source>
</evidence>
<protein>
    <recommendedName>
        <fullName evidence="2">Apple domain-containing protein</fullName>
    </recommendedName>
</protein>
<dbReference type="InParanoid" id="A7SBD5"/>
<gene>
    <name evidence="3" type="ORF">NEMVEDRAFT_v1g209660</name>
</gene>
<name>A7SBD5_NEMVE</name>
<dbReference type="Proteomes" id="UP000001593">
    <property type="component" value="Unassembled WGS sequence"/>
</dbReference>
<dbReference type="HOGENOM" id="CLU_1580371_0_0_1"/>
<dbReference type="PhylomeDB" id="A7SBD5"/>
<evidence type="ECO:0000313" key="4">
    <source>
        <dbReference type="Proteomes" id="UP000001593"/>
    </source>
</evidence>
<dbReference type="InterPro" id="IPR003609">
    <property type="entry name" value="Pan_app"/>
</dbReference>
<dbReference type="EMBL" id="DS469615">
    <property type="protein sequence ID" value="EDO39008.1"/>
    <property type="molecule type" value="Genomic_DNA"/>
</dbReference>
<feature type="domain" description="Apple" evidence="2">
    <location>
        <begin position="26"/>
        <end position="107"/>
    </location>
</feature>
<organism evidence="3 4">
    <name type="scientific">Nematostella vectensis</name>
    <name type="common">Starlet sea anemone</name>
    <dbReference type="NCBI Taxonomy" id="45351"/>
    <lineage>
        <taxon>Eukaryota</taxon>
        <taxon>Metazoa</taxon>
        <taxon>Cnidaria</taxon>
        <taxon>Anthozoa</taxon>
        <taxon>Hexacorallia</taxon>
        <taxon>Actiniaria</taxon>
        <taxon>Edwardsiidae</taxon>
        <taxon>Nematostella</taxon>
    </lineage>
</organism>
<evidence type="ECO:0000256" key="1">
    <source>
        <dbReference type="SAM" id="SignalP"/>
    </source>
</evidence>
<evidence type="ECO:0000313" key="3">
    <source>
        <dbReference type="EMBL" id="EDO39008.1"/>
    </source>
</evidence>
<proteinExistence type="predicted"/>
<dbReference type="Gene3D" id="3.50.4.10">
    <property type="entry name" value="Hepatocyte Growth Factor"/>
    <property type="match status" value="1"/>
</dbReference>
<dbReference type="AlphaFoldDB" id="A7SBD5"/>